<name>A0A7S8C2R0_9HYPH</name>
<dbReference type="AlphaFoldDB" id="A0A7S8C2R0"/>
<organism evidence="2 3">
    <name type="scientific">Kaustia mangrovi</name>
    <dbReference type="NCBI Taxonomy" id="2593653"/>
    <lineage>
        <taxon>Bacteria</taxon>
        <taxon>Pseudomonadati</taxon>
        <taxon>Pseudomonadota</taxon>
        <taxon>Alphaproteobacteria</taxon>
        <taxon>Hyphomicrobiales</taxon>
        <taxon>Parvibaculaceae</taxon>
        <taxon>Kaustia</taxon>
    </lineage>
</organism>
<dbReference type="SUPFAM" id="SSF50952">
    <property type="entry name" value="Soluble quinoprotein glucose dehydrogenase"/>
    <property type="match status" value="1"/>
</dbReference>
<accession>A0A7S8C2R0</accession>
<reference evidence="2 3" key="1">
    <citation type="submission" date="2020-06" db="EMBL/GenBank/DDBJ databases">
        <title>Genome sequence of 2 isolates from Red Sea Mangroves.</title>
        <authorList>
            <person name="Sefrji F."/>
            <person name="Michoud G."/>
            <person name="Merlino G."/>
            <person name="Daffonchio D."/>
        </authorList>
    </citation>
    <scope>NUCLEOTIDE SEQUENCE [LARGE SCALE GENOMIC DNA]</scope>
    <source>
        <strain evidence="2 3">R1DC25</strain>
    </source>
</reference>
<dbReference type="InterPro" id="IPR011041">
    <property type="entry name" value="Quinoprot_gluc/sorb_DH_b-prop"/>
</dbReference>
<dbReference type="KEGG" id="kmn:HW532_05925"/>
<dbReference type="PANTHER" id="PTHR19328">
    <property type="entry name" value="HEDGEHOG-INTERACTING PROTEIN"/>
    <property type="match status" value="1"/>
</dbReference>
<dbReference type="InterPro" id="IPR011042">
    <property type="entry name" value="6-blade_b-propeller_TolB-like"/>
</dbReference>
<keyword evidence="3" id="KW-1185">Reference proteome</keyword>
<gene>
    <name evidence="2" type="ORF">HW532_05925</name>
</gene>
<feature type="domain" description="Pyrroloquinoline quinone-dependent pyranose dehydrogenase beta-propeller" evidence="1">
    <location>
        <begin position="54"/>
        <end position="241"/>
    </location>
</feature>
<dbReference type="Pfam" id="PF22807">
    <property type="entry name" value="TrAA12"/>
    <property type="match status" value="2"/>
</dbReference>
<protein>
    <submittedName>
        <fullName evidence="2">PQQ-dependent sugar dehydrogenase</fullName>
    </submittedName>
</protein>
<evidence type="ECO:0000313" key="2">
    <source>
        <dbReference type="EMBL" id="QPC42281.1"/>
    </source>
</evidence>
<dbReference type="InterPro" id="IPR054539">
    <property type="entry name" value="Beta-prop_PDH"/>
</dbReference>
<evidence type="ECO:0000259" key="1">
    <source>
        <dbReference type="Pfam" id="PF22807"/>
    </source>
</evidence>
<evidence type="ECO:0000313" key="3">
    <source>
        <dbReference type="Proteomes" id="UP000593594"/>
    </source>
</evidence>
<dbReference type="EMBL" id="CP058214">
    <property type="protein sequence ID" value="QPC42281.1"/>
    <property type="molecule type" value="Genomic_DNA"/>
</dbReference>
<dbReference type="Gene3D" id="2.120.10.30">
    <property type="entry name" value="TolB, C-terminal domain"/>
    <property type="match status" value="1"/>
</dbReference>
<feature type="domain" description="Pyrroloquinoline quinone-dependent pyranose dehydrogenase beta-propeller" evidence="1">
    <location>
        <begin position="287"/>
        <end position="389"/>
    </location>
</feature>
<dbReference type="Proteomes" id="UP000593594">
    <property type="component" value="Chromosome"/>
</dbReference>
<dbReference type="RefSeq" id="WP_213163512.1">
    <property type="nucleotide sequence ID" value="NZ_CP058214.1"/>
</dbReference>
<sequence length="392" mass="42309">MRRWPIVLGGGLAAVLAVVAGLYAALPVNVPIVGLAMARLGLGTDRAMDGRLRLPEGFVVNRYASDLGGARLMQLTPDGDIIVSTFRDGGIVLVRRDGDGDGRSDGAVTLAEDLDRPHGLWLEDDGTTLYVAEEGRVVRYRYDGPDGGLEDRTVVLDGLPEGGGHSSRTVKKGPDGWFYVSIGSSCNVCVEEEPWRAAILRFRPGEGEPEIFATGLRNTVGFDWQPGTGALYGVDNGRDWLGDDFPPDELNRIEKGGFYGWPFFNGDNVKDPDTTDGAVLSDVEPLPPVHGFAAHVAALSIRFLRHPQAPGYANAALVGQHGSWNRSTKIGYRVVSLHWGEDGTITQKPFLDGFLRDGDVAGRPVDVIEAPDGTIYVSDDYAGAIYRVRYEG</sequence>
<proteinExistence type="predicted"/>
<dbReference type="PANTHER" id="PTHR19328:SF53">
    <property type="entry name" value="MEMBRANE PROTEIN"/>
    <property type="match status" value="1"/>
</dbReference>